<dbReference type="Pfam" id="PF00191">
    <property type="entry name" value="Annexin"/>
    <property type="match status" value="8"/>
</dbReference>
<keyword evidence="2 6" id="KW-0677">Repeat</keyword>
<comment type="domain">
    <text evidence="6">A pair of annexin repeats may form one binding site for calcium and phospholipid.</text>
</comment>
<evidence type="ECO:0000256" key="2">
    <source>
        <dbReference type="ARBA" id="ARBA00022737"/>
    </source>
</evidence>
<reference evidence="8 9" key="1">
    <citation type="journal article" date="2010" name="Nature">
        <title>The Ectocarpus genome and the independent evolution of multicellularity in brown algae.</title>
        <authorList>
            <person name="Cock J.M."/>
            <person name="Sterck L."/>
            <person name="Rouze P."/>
            <person name="Scornet D."/>
            <person name="Allen A.E."/>
            <person name="Amoutzias G."/>
            <person name="Anthouard V."/>
            <person name="Artiguenave F."/>
            <person name="Aury J.M."/>
            <person name="Badger J.H."/>
            <person name="Beszteri B."/>
            <person name="Billiau K."/>
            <person name="Bonnet E."/>
            <person name="Bothwell J.H."/>
            <person name="Bowler C."/>
            <person name="Boyen C."/>
            <person name="Brownlee C."/>
            <person name="Carrano C.J."/>
            <person name="Charrier B."/>
            <person name="Cho G.Y."/>
            <person name="Coelho S.M."/>
            <person name="Collen J."/>
            <person name="Corre E."/>
            <person name="Da Silva C."/>
            <person name="Delage L."/>
            <person name="Delaroque N."/>
            <person name="Dittami S.M."/>
            <person name="Doulbeau S."/>
            <person name="Elias M."/>
            <person name="Farnham G."/>
            <person name="Gachon C.M."/>
            <person name="Gschloessl B."/>
            <person name="Heesch S."/>
            <person name="Jabbari K."/>
            <person name="Jubin C."/>
            <person name="Kawai H."/>
            <person name="Kimura K."/>
            <person name="Kloareg B."/>
            <person name="Kupper F.C."/>
            <person name="Lang D."/>
            <person name="Le Bail A."/>
            <person name="Leblanc C."/>
            <person name="Lerouge P."/>
            <person name="Lohr M."/>
            <person name="Lopez P.J."/>
            <person name="Martens C."/>
            <person name="Maumus F."/>
            <person name="Michel G."/>
            <person name="Miranda-Saavedra D."/>
            <person name="Morales J."/>
            <person name="Moreau H."/>
            <person name="Motomura T."/>
            <person name="Nagasato C."/>
            <person name="Napoli C.A."/>
            <person name="Nelson D.R."/>
            <person name="Nyvall-Collen P."/>
            <person name="Peters A.F."/>
            <person name="Pommier C."/>
            <person name="Potin P."/>
            <person name="Poulain J."/>
            <person name="Quesneville H."/>
            <person name="Read B."/>
            <person name="Rensing S.A."/>
            <person name="Ritter A."/>
            <person name="Rousvoal S."/>
            <person name="Samanta M."/>
            <person name="Samson G."/>
            <person name="Schroeder D.C."/>
            <person name="Segurens B."/>
            <person name="Strittmatter M."/>
            <person name="Tonon T."/>
            <person name="Tregear J.W."/>
            <person name="Valentin K."/>
            <person name="von Dassow P."/>
            <person name="Yamagishi T."/>
            <person name="Van de Peer Y."/>
            <person name="Wincker P."/>
        </authorList>
    </citation>
    <scope>NUCLEOTIDE SEQUENCE [LARGE SCALE GENOMIC DNA]</scope>
    <source>
        <strain evidence="9">Ec32 / CCAP1310/4</strain>
    </source>
</reference>
<dbReference type="InterPro" id="IPR018252">
    <property type="entry name" value="Annexin_repeat_CS"/>
</dbReference>
<proteinExistence type="inferred from homology"/>
<dbReference type="GO" id="GO:0005737">
    <property type="term" value="C:cytoplasm"/>
    <property type="evidence" value="ECO:0007669"/>
    <property type="project" value="TreeGrafter"/>
</dbReference>
<keyword evidence="3 6" id="KW-0106">Calcium</keyword>
<keyword evidence="9" id="KW-1185">Reference proteome</keyword>
<dbReference type="GO" id="GO:0005509">
    <property type="term" value="F:calcium ion binding"/>
    <property type="evidence" value="ECO:0007669"/>
    <property type="project" value="InterPro"/>
</dbReference>
<dbReference type="PANTHER" id="PTHR10502">
    <property type="entry name" value="ANNEXIN"/>
    <property type="match status" value="1"/>
</dbReference>
<dbReference type="SMART" id="SM00335">
    <property type="entry name" value="ANX"/>
    <property type="match status" value="8"/>
</dbReference>
<dbReference type="AlphaFoldDB" id="D7FJE4"/>
<dbReference type="eggNOG" id="KOG0819">
    <property type="taxonomic scope" value="Eukaryota"/>
</dbReference>
<sequence length="776" mass="84911">MTTEYTPEHIDTANNVGEIIAVVQEEISCLKGFVAERDVDVVHRSIKGIGTKEGNLINTLCNRTKKQIDAVDLLYHETHESSLLKAVKSDVSGNFGKMITYSLLEVDAFGAEAYTIATKGLGTKDHVLIDLVHTHTNAQLAAIKKKWEAKNNKSMLDNLNSELSGNARKILVMMLMGHKSESEEVDCDLANEQAAALHAAGVQKLIGTDDDVFLDIFGRQSRAQIQAIKAAYEQNHGMSLMKAVSKECSGTYKKCLLACLFPTSEAYTAYALFKAFEGVGTDNDRVTRLLGGTDKRKMGAVAAYYLQTYGNSLVEDLKDELSGTFLKAALCWVAGPDPTGGMEYVTEKALAENDPSKQKDLAKALLQERANIKDFICQADCGDIREACKGLGTNDSRLVSIICGRTKKHLARVDQYYHSLYGMSVEAQVKYECFGVYKDFLSYVLLPEADFDALMLKKAMDGLGTNEGLIISTLAPLSNARILAAKARHDQKYPKPLIDRLKSELSGAMEDVVLALIRGERQEDVVDEGLAVQQAQELHAAGIGKRLGTDKKTFIRILTQASRPQIELIRQYYERNHGMSLEKAIKKECSGSFETMLLAMIKDPIAYYALLLKTAFKGISSDKSAIARVLGGNDKPMVEKIAELFLTNYGESLMAALKTETSGKFRRAVLTWLCSSDPVHPGDKLAEAFEGLPEDEPCAEDEVVVDSQDRQEEAKAQMPPPPSYDEFHDGGGGGGGAPPRRTVRGGTAAAVVPGRPRPPPKCTTCRALPRSTQWQA</sequence>
<dbReference type="OrthoDB" id="37886at2759"/>
<dbReference type="EMBL" id="FN647953">
    <property type="protein sequence ID" value="CBJ29047.1"/>
    <property type="molecule type" value="Genomic_DNA"/>
</dbReference>
<evidence type="ECO:0000313" key="9">
    <source>
        <dbReference type="Proteomes" id="UP000002630"/>
    </source>
</evidence>
<evidence type="ECO:0000256" key="3">
    <source>
        <dbReference type="ARBA" id="ARBA00022837"/>
    </source>
</evidence>
<dbReference type="PANTHER" id="PTHR10502:SF102">
    <property type="entry name" value="ANNEXIN B11"/>
    <property type="match status" value="1"/>
</dbReference>
<dbReference type="InParanoid" id="D7FJE4"/>
<dbReference type="Proteomes" id="UP000002630">
    <property type="component" value="Linkage Group LG17"/>
</dbReference>
<keyword evidence="5 6" id="KW-0111">Calcium/phospholipid-binding</keyword>
<feature type="region of interest" description="Disordered" evidence="7">
    <location>
        <begin position="696"/>
        <end position="776"/>
    </location>
</feature>
<evidence type="ECO:0000256" key="6">
    <source>
        <dbReference type="RuleBase" id="RU003540"/>
    </source>
</evidence>
<name>D7FJE4_ECTSI</name>
<dbReference type="InterPro" id="IPR018502">
    <property type="entry name" value="Annexin_repeat"/>
</dbReference>
<dbReference type="SUPFAM" id="SSF47874">
    <property type="entry name" value="Annexin"/>
    <property type="match status" value="2"/>
</dbReference>
<dbReference type="GO" id="GO:0005886">
    <property type="term" value="C:plasma membrane"/>
    <property type="evidence" value="ECO:0007669"/>
    <property type="project" value="TreeGrafter"/>
</dbReference>
<organism evidence="8 9">
    <name type="scientific">Ectocarpus siliculosus</name>
    <name type="common">Brown alga</name>
    <name type="synonym">Conferva siliculosa</name>
    <dbReference type="NCBI Taxonomy" id="2880"/>
    <lineage>
        <taxon>Eukaryota</taxon>
        <taxon>Sar</taxon>
        <taxon>Stramenopiles</taxon>
        <taxon>Ochrophyta</taxon>
        <taxon>PX clade</taxon>
        <taxon>Phaeophyceae</taxon>
        <taxon>Ectocarpales</taxon>
        <taxon>Ectocarpaceae</taxon>
        <taxon>Ectocarpus</taxon>
    </lineage>
</organism>
<evidence type="ECO:0000313" key="8">
    <source>
        <dbReference type="EMBL" id="CBJ29047.1"/>
    </source>
</evidence>
<dbReference type="OMA" id="YHETHES"/>
<dbReference type="InterPro" id="IPR001464">
    <property type="entry name" value="Annexin"/>
</dbReference>
<evidence type="ECO:0000256" key="5">
    <source>
        <dbReference type="ARBA" id="ARBA00023302"/>
    </source>
</evidence>
<protein>
    <recommendedName>
        <fullName evidence="6">Annexin</fullName>
    </recommendedName>
</protein>
<dbReference type="Gene3D" id="1.10.220.10">
    <property type="entry name" value="Annexin"/>
    <property type="match status" value="8"/>
</dbReference>
<evidence type="ECO:0000256" key="4">
    <source>
        <dbReference type="ARBA" id="ARBA00023216"/>
    </source>
</evidence>
<dbReference type="FunFam" id="1.10.220.10:FF:000002">
    <property type="entry name" value="Annexin"/>
    <property type="match status" value="1"/>
</dbReference>
<dbReference type="EMBL" id="FN649742">
    <property type="protein sequence ID" value="CBJ29047.1"/>
    <property type="molecule type" value="Genomic_DNA"/>
</dbReference>
<dbReference type="PRINTS" id="PR00196">
    <property type="entry name" value="ANNEXIN"/>
</dbReference>
<evidence type="ECO:0000256" key="7">
    <source>
        <dbReference type="SAM" id="MobiDB-lite"/>
    </source>
</evidence>
<keyword evidence="4 6" id="KW-0041">Annexin</keyword>
<dbReference type="PROSITE" id="PS51897">
    <property type="entry name" value="ANNEXIN_2"/>
    <property type="match status" value="7"/>
</dbReference>
<accession>D7FJE4</accession>
<dbReference type="PROSITE" id="PS00223">
    <property type="entry name" value="ANNEXIN_1"/>
    <property type="match status" value="1"/>
</dbReference>
<gene>
    <name evidence="8" type="ORF">Esi_0133_0048</name>
</gene>
<dbReference type="GO" id="GO:0005544">
    <property type="term" value="F:calcium-dependent phospholipid binding"/>
    <property type="evidence" value="ECO:0007669"/>
    <property type="project" value="UniProtKB-KW"/>
</dbReference>
<dbReference type="GO" id="GO:0001786">
    <property type="term" value="F:phosphatidylserine binding"/>
    <property type="evidence" value="ECO:0007669"/>
    <property type="project" value="TreeGrafter"/>
</dbReference>
<comment type="similarity">
    <text evidence="1 6">Belongs to the annexin family.</text>
</comment>
<evidence type="ECO:0000256" key="1">
    <source>
        <dbReference type="ARBA" id="ARBA00007831"/>
    </source>
</evidence>
<dbReference type="STRING" id="2880.D7FJE4"/>
<dbReference type="InterPro" id="IPR037104">
    <property type="entry name" value="Annexin_sf"/>
</dbReference>